<feature type="region of interest" description="Disordered" evidence="1">
    <location>
        <begin position="54"/>
        <end position="78"/>
    </location>
</feature>
<accession>A0A2U8P1T1</accession>
<proteinExistence type="predicted"/>
<protein>
    <submittedName>
        <fullName evidence="2">Uncharacterized protein</fullName>
    </submittedName>
</protein>
<dbReference type="Proteomes" id="UP000215703">
    <property type="component" value="Chromosome"/>
</dbReference>
<evidence type="ECO:0000313" key="3">
    <source>
        <dbReference type="Proteomes" id="UP000215703"/>
    </source>
</evidence>
<feature type="region of interest" description="Disordered" evidence="1">
    <location>
        <begin position="1"/>
        <end position="21"/>
    </location>
</feature>
<sequence>MMKLQPAQHALTRPAPSDDVEGVSADARLVAHVPRKATLMPLPAADPLHILRISEAPSRGPGGTLTGRPGQRRLSTPRLSPRNNILCLIGKRPDRLLTINRISSPILWALAGSTDAGKCNTPRHRQWNIAS</sequence>
<dbReference type="AlphaFoldDB" id="A0A2U8P1T1"/>
<gene>
    <name evidence="2" type="ORF">CIT37_04950</name>
</gene>
<evidence type="ECO:0000313" key="2">
    <source>
        <dbReference type="EMBL" id="AWL91660.1"/>
    </source>
</evidence>
<organism evidence="2 3">
    <name type="scientific">Bradyrhizobium ottawaense</name>
    <dbReference type="NCBI Taxonomy" id="931866"/>
    <lineage>
        <taxon>Bacteria</taxon>
        <taxon>Pseudomonadati</taxon>
        <taxon>Pseudomonadota</taxon>
        <taxon>Alphaproteobacteria</taxon>
        <taxon>Hyphomicrobiales</taxon>
        <taxon>Nitrobacteraceae</taxon>
        <taxon>Bradyrhizobium</taxon>
    </lineage>
</organism>
<name>A0A2U8P1T1_9BRAD</name>
<dbReference type="EMBL" id="CP029425">
    <property type="protein sequence ID" value="AWL91660.1"/>
    <property type="molecule type" value="Genomic_DNA"/>
</dbReference>
<evidence type="ECO:0000256" key="1">
    <source>
        <dbReference type="SAM" id="MobiDB-lite"/>
    </source>
</evidence>
<reference evidence="2 3" key="1">
    <citation type="journal article" date="2014" name="Int. J. Syst. Evol. Microbiol.">
        <title>Bradyrhizobium ottawaense sp. nov., a symbiotic nitrogen fixing bacterium from root nodules of soybeans in Canada.</title>
        <authorList>
            <person name="Yu X."/>
            <person name="Cloutier S."/>
            <person name="Tambong J.T."/>
            <person name="Bromfield E.S."/>
        </authorList>
    </citation>
    <scope>NUCLEOTIDE SEQUENCE [LARGE SCALE GENOMIC DNA]</scope>
    <source>
        <strain evidence="2 3">OO99</strain>
    </source>
</reference>
<reference evidence="2 3" key="2">
    <citation type="journal article" date="2017" name="Syst. Appl. Microbiol.">
        <title>Soybeans inoculated with root zone soils of Canadian native legumes harbour diverse and novel Bradyrhizobium spp. that possess agricultural potential.</title>
        <authorList>
            <person name="Bromfield E.S.P."/>
            <person name="Cloutier S."/>
            <person name="Tambong J.T."/>
            <person name="Tran Thi T.V."/>
        </authorList>
    </citation>
    <scope>NUCLEOTIDE SEQUENCE [LARGE SCALE GENOMIC DNA]</scope>
    <source>
        <strain evidence="2 3">OO99</strain>
    </source>
</reference>